<dbReference type="InterPro" id="IPR003347">
    <property type="entry name" value="JmjC_dom"/>
</dbReference>
<dbReference type="OrthoDB" id="424465at2759"/>
<sequence>MVPSRLSDSERAHLLDSSLAGPSRPFPVYDELSYDDFLHVIPNTPFLLSGKATTNWPATAWRSSDSNDGVSQPNLDALRAYADQVVPVADTSAREFSEFERSDRPLGEVLDLWIQGDGKSLYVKDWHLIAELCERGGAAKDVYEPPACFLDDWLSPPFSLSSAGEMPASLADFRFVYLGPGGTFTPLHRDVYGSYSWSANVVGRKVWWLFPPGTEAQLREGSGLMFDVRGTEKGQLGVKIVQEEGEVIYVPSGWHHQVVNIDFEMTLANDRVKEAIEDVQADIKARLGNSTLPDGTLEWEAEWAAEVEGLLARDAGWGWEGFWACILGNMKRPPASPDLSPSEAERNGFIREVLDCFKSTREYTLLPRARETVREIEALLAP</sequence>
<dbReference type="KEGG" id="tasa:A1Q1_01215"/>
<dbReference type="SMART" id="SM00558">
    <property type="entry name" value="JmjC"/>
    <property type="match status" value="1"/>
</dbReference>
<feature type="domain" description="JmjC" evidence="1">
    <location>
        <begin position="144"/>
        <end position="288"/>
    </location>
</feature>
<accession>J5T7I9</accession>
<dbReference type="EMBL" id="ALBS01000165">
    <property type="protein sequence ID" value="EJT49586.1"/>
    <property type="molecule type" value="Genomic_DNA"/>
</dbReference>
<dbReference type="Pfam" id="PF13621">
    <property type="entry name" value="Cupin_8"/>
    <property type="match status" value="1"/>
</dbReference>
<comment type="caution">
    <text evidence="2">The sequence shown here is derived from an EMBL/GenBank/DDBJ whole genome shotgun (WGS) entry which is preliminary data.</text>
</comment>
<dbReference type="GO" id="GO:0045905">
    <property type="term" value="P:positive regulation of translational termination"/>
    <property type="evidence" value="ECO:0007669"/>
    <property type="project" value="TreeGrafter"/>
</dbReference>
<dbReference type="Proteomes" id="UP000002748">
    <property type="component" value="Unassembled WGS sequence"/>
</dbReference>
<dbReference type="RefSeq" id="XP_014179763.1">
    <property type="nucleotide sequence ID" value="XM_014324288.1"/>
</dbReference>
<protein>
    <submittedName>
        <fullName evidence="2">Jumonji domain containing 4</fullName>
    </submittedName>
</protein>
<dbReference type="VEuPathDB" id="FungiDB:A1Q1_01215"/>
<dbReference type="GO" id="GO:0016706">
    <property type="term" value="F:2-oxoglutarate-dependent dioxygenase activity"/>
    <property type="evidence" value="ECO:0007669"/>
    <property type="project" value="TreeGrafter"/>
</dbReference>
<dbReference type="GO" id="GO:0005737">
    <property type="term" value="C:cytoplasm"/>
    <property type="evidence" value="ECO:0007669"/>
    <property type="project" value="TreeGrafter"/>
</dbReference>
<dbReference type="AlphaFoldDB" id="J5T7I9"/>
<organism evidence="2 3">
    <name type="scientific">Trichosporon asahii var. asahii (strain ATCC 90039 / CBS 2479 / JCM 2466 / KCTC 7840 / NBRC 103889/ NCYC 2677 / UAMH 7654)</name>
    <name type="common">Yeast</name>
    <dbReference type="NCBI Taxonomy" id="1186058"/>
    <lineage>
        <taxon>Eukaryota</taxon>
        <taxon>Fungi</taxon>
        <taxon>Dikarya</taxon>
        <taxon>Basidiomycota</taxon>
        <taxon>Agaricomycotina</taxon>
        <taxon>Tremellomycetes</taxon>
        <taxon>Trichosporonales</taxon>
        <taxon>Trichosporonaceae</taxon>
        <taxon>Trichosporon</taxon>
    </lineage>
</organism>
<dbReference type="PANTHER" id="PTHR12480:SF6">
    <property type="entry name" value="2-OXOGLUTARATE AND IRON-DEPENDENT OXYGENASE JMJD4"/>
    <property type="match status" value="1"/>
</dbReference>
<evidence type="ECO:0000313" key="3">
    <source>
        <dbReference type="Proteomes" id="UP000002748"/>
    </source>
</evidence>
<name>J5T7I9_TRIAS</name>
<dbReference type="PANTHER" id="PTHR12480">
    <property type="entry name" value="ARGININE DEMETHYLASE AND LYSYL-HYDROXYLASE JMJD"/>
    <property type="match status" value="1"/>
</dbReference>
<dbReference type="GO" id="GO:0005634">
    <property type="term" value="C:nucleus"/>
    <property type="evidence" value="ECO:0007669"/>
    <property type="project" value="TreeGrafter"/>
</dbReference>
<dbReference type="PROSITE" id="PS51184">
    <property type="entry name" value="JMJC"/>
    <property type="match status" value="1"/>
</dbReference>
<proteinExistence type="predicted"/>
<dbReference type="InterPro" id="IPR050910">
    <property type="entry name" value="JMJD6_ArgDemeth/LysHydrox"/>
</dbReference>
<dbReference type="HOGENOM" id="CLU_016785_2_3_1"/>
<dbReference type="GeneID" id="25984729"/>
<gene>
    <name evidence="2" type="ORF">A1Q1_01215</name>
</gene>
<dbReference type="InterPro" id="IPR041667">
    <property type="entry name" value="Cupin_8"/>
</dbReference>
<evidence type="ECO:0000313" key="2">
    <source>
        <dbReference type="EMBL" id="EJT49586.1"/>
    </source>
</evidence>
<reference evidence="2 3" key="1">
    <citation type="journal article" date="2012" name="Eukaryot. Cell">
        <title>Draft genome sequence of CBS 2479, the standard type strain of Trichosporon asahii.</title>
        <authorList>
            <person name="Yang R.Y."/>
            <person name="Li H.T."/>
            <person name="Zhu H."/>
            <person name="Zhou G.P."/>
            <person name="Wang M."/>
            <person name="Wang L."/>
        </authorList>
    </citation>
    <scope>NUCLEOTIDE SEQUENCE [LARGE SCALE GENOMIC DNA]</scope>
    <source>
        <strain evidence="3">ATCC 90039 / CBS 2479 / JCM 2466 / KCTC 7840 / NCYC 2677 / UAMH 7654</strain>
    </source>
</reference>
<dbReference type="GO" id="GO:0043565">
    <property type="term" value="F:sequence-specific DNA binding"/>
    <property type="evidence" value="ECO:0007669"/>
    <property type="project" value="TreeGrafter"/>
</dbReference>
<dbReference type="SUPFAM" id="SSF51197">
    <property type="entry name" value="Clavaminate synthase-like"/>
    <property type="match status" value="1"/>
</dbReference>
<dbReference type="Gene3D" id="2.60.120.650">
    <property type="entry name" value="Cupin"/>
    <property type="match status" value="1"/>
</dbReference>
<evidence type="ECO:0000259" key="1">
    <source>
        <dbReference type="PROSITE" id="PS51184"/>
    </source>
</evidence>